<dbReference type="RefSeq" id="WP_012828967.1">
    <property type="nucleotide sequence ID" value="NC_013440.1"/>
</dbReference>
<dbReference type="HOGENOM" id="CLU_033900_1_0_7"/>
<evidence type="ECO:0000256" key="2">
    <source>
        <dbReference type="ARBA" id="ARBA00022723"/>
    </source>
</evidence>
<dbReference type="EMBL" id="CP001804">
    <property type="protein sequence ID" value="ACY16368.1"/>
    <property type="molecule type" value="Genomic_DNA"/>
</dbReference>
<dbReference type="GO" id="GO:0046872">
    <property type="term" value="F:metal ion binding"/>
    <property type="evidence" value="ECO:0007669"/>
    <property type="project" value="UniProtKB-KW"/>
</dbReference>
<accession>D0LZA6</accession>
<keyword evidence="3 4" id="KW-0408">Iron</keyword>
<dbReference type="InterPro" id="IPR036909">
    <property type="entry name" value="Cyt_c-like_dom_sf"/>
</dbReference>
<dbReference type="KEGG" id="hoh:Hoch_3869"/>
<dbReference type="STRING" id="502025.Hoch_3869"/>
<evidence type="ECO:0000259" key="6">
    <source>
        <dbReference type="PROSITE" id="PS51007"/>
    </source>
</evidence>
<dbReference type="GO" id="GO:0020037">
    <property type="term" value="F:heme binding"/>
    <property type="evidence" value="ECO:0007669"/>
    <property type="project" value="InterPro"/>
</dbReference>
<feature type="compositionally biased region" description="Pro residues" evidence="5">
    <location>
        <begin position="25"/>
        <end position="35"/>
    </location>
</feature>
<feature type="region of interest" description="Disordered" evidence="5">
    <location>
        <begin position="19"/>
        <end position="45"/>
    </location>
</feature>
<keyword evidence="8" id="KW-1185">Reference proteome</keyword>
<dbReference type="Proteomes" id="UP000001880">
    <property type="component" value="Chromosome"/>
</dbReference>
<dbReference type="GO" id="GO:0004130">
    <property type="term" value="F:cytochrome-c peroxidase activity"/>
    <property type="evidence" value="ECO:0007669"/>
    <property type="project" value="TreeGrafter"/>
</dbReference>
<dbReference type="AlphaFoldDB" id="D0LZA6"/>
<evidence type="ECO:0000313" key="7">
    <source>
        <dbReference type="EMBL" id="ACY16368.1"/>
    </source>
</evidence>
<dbReference type="InterPro" id="IPR009056">
    <property type="entry name" value="Cyt_c-like_dom"/>
</dbReference>
<dbReference type="PANTHER" id="PTHR30600">
    <property type="entry name" value="CYTOCHROME C PEROXIDASE-RELATED"/>
    <property type="match status" value="1"/>
</dbReference>
<dbReference type="Pfam" id="PF06537">
    <property type="entry name" value="DHOR"/>
    <property type="match status" value="2"/>
</dbReference>
<dbReference type="PROSITE" id="PS51007">
    <property type="entry name" value="CYTC"/>
    <property type="match status" value="1"/>
</dbReference>
<dbReference type="PANTHER" id="PTHR30600:SF4">
    <property type="entry name" value="CYTOCHROME C DOMAIN-CONTAINING PROTEIN"/>
    <property type="match status" value="1"/>
</dbReference>
<dbReference type="PROSITE" id="PS51257">
    <property type="entry name" value="PROKAR_LIPOPROTEIN"/>
    <property type="match status" value="1"/>
</dbReference>
<dbReference type="Gene3D" id="1.10.760.10">
    <property type="entry name" value="Cytochrome c-like domain"/>
    <property type="match status" value="1"/>
</dbReference>
<sequence>MRTPIVIASALGLGLGACTGSDGMNPPPDPPPVTPVDPAQALSGGDTGTVFDSGRDAYSHPLSALDTDEERAFFRGRAVFRDGWVEAPSSTTTRDGLGPLFNARSCIACHVRDGRGRPPIGDEPLLSMLFRLSIPGANALGGPEREPTYGGQLQPFGVFPLVGDGDVEIVYEEVAGSYGDGSAYTLLRPRYSFRDLAYGPMAEDALSSPRVAPSVYGLGLLEAVPESAILDLADEDDADSDGVSGRPNYVWDVEAEAEALGRFGWKANQPSLLQQTAGAFNGDIGITSRLFPVDDCSTVQLDCVEAQSGGDPELIEAFLEDVTFYTRTLAVPARRDIDDAEVRAGQKLFSDMGCAACHAPALRTGASEVAALANQDIRPYTDLLLHDMGPELADGRPDFLATGSEWQTPPLWGVGLLATVNDHSRLLHDGRARDLAEAILWHGGEGESARERFRTASAEERAQIIAFLESL</sequence>
<dbReference type="eggNOG" id="COG3488">
    <property type="taxonomic scope" value="Bacteria"/>
</dbReference>
<keyword evidence="1 4" id="KW-0349">Heme</keyword>
<dbReference type="InterPro" id="IPR051395">
    <property type="entry name" value="Cytochrome_c_Peroxidase/MauG"/>
</dbReference>
<dbReference type="InterPro" id="IPR010538">
    <property type="entry name" value="DHOR"/>
</dbReference>
<keyword evidence="2 4" id="KW-0479">Metal-binding</keyword>
<dbReference type="SUPFAM" id="SSF46626">
    <property type="entry name" value="Cytochrome c"/>
    <property type="match status" value="1"/>
</dbReference>
<dbReference type="GO" id="GO:0009055">
    <property type="term" value="F:electron transfer activity"/>
    <property type="evidence" value="ECO:0007669"/>
    <property type="project" value="InterPro"/>
</dbReference>
<dbReference type="OrthoDB" id="9805202at2"/>
<dbReference type="PIRSF" id="PIRSF028099">
    <property type="entry name" value="DUF1111"/>
    <property type="match status" value="1"/>
</dbReference>
<protein>
    <recommendedName>
        <fullName evidence="6">Cytochrome c domain-containing protein</fullName>
    </recommendedName>
</protein>
<evidence type="ECO:0000256" key="4">
    <source>
        <dbReference type="PROSITE-ProRule" id="PRU00433"/>
    </source>
</evidence>
<evidence type="ECO:0000256" key="3">
    <source>
        <dbReference type="ARBA" id="ARBA00023004"/>
    </source>
</evidence>
<organism evidence="7 8">
    <name type="scientific">Haliangium ochraceum (strain DSM 14365 / JCM 11303 / SMP-2)</name>
    <dbReference type="NCBI Taxonomy" id="502025"/>
    <lineage>
        <taxon>Bacteria</taxon>
        <taxon>Pseudomonadati</taxon>
        <taxon>Myxococcota</taxon>
        <taxon>Polyangia</taxon>
        <taxon>Haliangiales</taxon>
        <taxon>Kofleriaceae</taxon>
        <taxon>Haliangium</taxon>
    </lineage>
</organism>
<evidence type="ECO:0000313" key="8">
    <source>
        <dbReference type="Proteomes" id="UP000001880"/>
    </source>
</evidence>
<name>D0LZA6_HALO1</name>
<gene>
    <name evidence="7" type="ordered locus">Hoch_3869</name>
</gene>
<evidence type="ECO:0000256" key="1">
    <source>
        <dbReference type="ARBA" id="ARBA00022617"/>
    </source>
</evidence>
<reference evidence="7 8" key="1">
    <citation type="journal article" date="2010" name="Stand. Genomic Sci.">
        <title>Complete genome sequence of Haliangium ochraceum type strain (SMP-2).</title>
        <authorList>
            <consortium name="US DOE Joint Genome Institute (JGI-PGF)"/>
            <person name="Ivanova N."/>
            <person name="Daum C."/>
            <person name="Lang E."/>
            <person name="Abt B."/>
            <person name="Kopitz M."/>
            <person name="Saunders E."/>
            <person name="Lapidus A."/>
            <person name="Lucas S."/>
            <person name="Glavina Del Rio T."/>
            <person name="Nolan M."/>
            <person name="Tice H."/>
            <person name="Copeland A."/>
            <person name="Cheng J.F."/>
            <person name="Chen F."/>
            <person name="Bruce D."/>
            <person name="Goodwin L."/>
            <person name="Pitluck S."/>
            <person name="Mavromatis K."/>
            <person name="Pati A."/>
            <person name="Mikhailova N."/>
            <person name="Chen A."/>
            <person name="Palaniappan K."/>
            <person name="Land M."/>
            <person name="Hauser L."/>
            <person name="Chang Y.J."/>
            <person name="Jeffries C.D."/>
            <person name="Detter J.C."/>
            <person name="Brettin T."/>
            <person name="Rohde M."/>
            <person name="Goker M."/>
            <person name="Bristow J."/>
            <person name="Markowitz V."/>
            <person name="Eisen J.A."/>
            <person name="Hugenholtz P."/>
            <person name="Kyrpides N.C."/>
            <person name="Klenk H.P."/>
        </authorList>
    </citation>
    <scope>NUCLEOTIDE SEQUENCE [LARGE SCALE GENOMIC DNA]</scope>
    <source>
        <strain evidence="8">DSM 14365 / CIP 107738 / JCM 11303 / AJ 13395 / SMP-2</strain>
    </source>
</reference>
<evidence type="ECO:0000256" key="5">
    <source>
        <dbReference type="SAM" id="MobiDB-lite"/>
    </source>
</evidence>
<feature type="domain" description="Cytochrome c" evidence="6">
    <location>
        <begin position="340"/>
        <end position="471"/>
    </location>
</feature>
<proteinExistence type="predicted"/>